<sequence length="494" mass="55135">MVGGRLESPLPYLLGMTILFFSTSKLRTSGGSNRRALGKLWGICLFSILVLEVLVNNMDFSWCPFWVQVHGLPLQKLTKRNGEISGAKIGHLIRVEAYCEGLLYRNFLQIKVDVDVTKPIPRGFFSIMVKHMLRVKQPRGSLSNSRSYLTFVLIVGVLAMIEILKKVDELEESVRPLLRHSGLPKQGLLGKKADSGDVSMIKMHGVRTEPGIVELVANAYARLGVCTEKVSAEGEGTAGFARCSTTIQNLPLAFSHSMAHENQSNSPPNIEELSPSTSPIRLDLKTIVVDGCTSQVFHNLSIKHKAQEEEDRPVPKRKAPKCLDKPFAPISAACFAGAASALIILPPSPISVKFRPLRHGRGKKQLGRDNQHEFRNLYEVQVVRANLRHWNQPSRHWKVEELKGLVSADEVNAIYSIPISLAPQEDTQIWHYERTGDYTIKSGYHIVGDLSFLWRPRSANKVAHWVAHHRLRNNLPLDWVSNPPPGLVACLAFV</sequence>
<keyword evidence="2" id="KW-1185">Reference proteome</keyword>
<reference evidence="1 2" key="1">
    <citation type="journal article" date="2022" name="Plant J.">
        <title>Chromosome-level genome of Camellia lanceoleosa provides a valuable resource for understanding genome evolution and self-incompatibility.</title>
        <authorList>
            <person name="Gong W."/>
            <person name="Xiao S."/>
            <person name="Wang L."/>
            <person name="Liao Z."/>
            <person name="Chang Y."/>
            <person name="Mo W."/>
            <person name="Hu G."/>
            <person name="Li W."/>
            <person name="Zhao G."/>
            <person name="Zhu H."/>
            <person name="Hu X."/>
            <person name="Ji K."/>
            <person name="Xiang X."/>
            <person name="Song Q."/>
            <person name="Yuan D."/>
            <person name="Jin S."/>
            <person name="Zhang L."/>
        </authorList>
    </citation>
    <scope>NUCLEOTIDE SEQUENCE [LARGE SCALE GENOMIC DNA]</scope>
    <source>
        <strain evidence="1">SQ_2022a</strain>
    </source>
</reference>
<accession>A0ACC0HRG7</accession>
<name>A0ACC0HRG7_9ERIC</name>
<evidence type="ECO:0000313" key="1">
    <source>
        <dbReference type="EMBL" id="KAI8015075.1"/>
    </source>
</evidence>
<organism evidence="1 2">
    <name type="scientific">Camellia lanceoleosa</name>
    <dbReference type="NCBI Taxonomy" id="1840588"/>
    <lineage>
        <taxon>Eukaryota</taxon>
        <taxon>Viridiplantae</taxon>
        <taxon>Streptophyta</taxon>
        <taxon>Embryophyta</taxon>
        <taxon>Tracheophyta</taxon>
        <taxon>Spermatophyta</taxon>
        <taxon>Magnoliopsida</taxon>
        <taxon>eudicotyledons</taxon>
        <taxon>Gunneridae</taxon>
        <taxon>Pentapetalae</taxon>
        <taxon>asterids</taxon>
        <taxon>Ericales</taxon>
        <taxon>Theaceae</taxon>
        <taxon>Camellia</taxon>
    </lineage>
</organism>
<dbReference type="Proteomes" id="UP001060215">
    <property type="component" value="Chromosome 4"/>
</dbReference>
<evidence type="ECO:0000313" key="2">
    <source>
        <dbReference type="Proteomes" id="UP001060215"/>
    </source>
</evidence>
<gene>
    <name evidence="1" type="ORF">LOK49_LG05G02967</name>
</gene>
<protein>
    <submittedName>
        <fullName evidence="1">Uncharacterized protein</fullName>
    </submittedName>
</protein>
<comment type="caution">
    <text evidence="1">The sequence shown here is derived from an EMBL/GenBank/DDBJ whole genome shotgun (WGS) entry which is preliminary data.</text>
</comment>
<dbReference type="EMBL" id="CM045761">
    <property type="protein sequence ID" value="KAI8015075.1"/>
    <property type="molecule type" value="Genomic_DNA"/>
</dbReference>
<proteinExistence type="predicted"/>